<evidence type="ECO:0000313" key="1">
    <source>
        <dbReference type="EMBL" id="KGJ95503.1"/>
    </source>
</evidence>
<organism evidence="1 2">
    <name type="scientific">Colwellia psychrerythraea</name>
    <name type="common">Vibrio psychroerythus</name>
    <dbReference type="NCBI Taxonomy" id="28229"/>
    <lineage>
        <taxon>Bacteria</taxon>
        <taxon>Pseudomonadati</taxon>
        <taxon>Pseudomonadota</taxon>
        <taxon>Gammaproteobacteria</taxon>
        <taxon>Alteromonadales</taxon>
        <taxon>Colwelliaceae</taxon>
        <taxon>Colwellia</taxon>
    </lineage>
</organism>
<evidence type="ECO:0000313" key="2">
    <source>
        <dbReference type="Proteomes" id="UP000029843"/>
    </source>
</evidence>
<accession>A0A099L0V4</accession>
<protein>
    <submittedName>
        <fullName evidence="1">Uncharacterized protein</fullName>
    </submittedName>
</protein>
<sequence>MTVQIQSSNNSSSAFITATIKPSWRQSEFYQNYNEHLTPEQKNTLQQDADDKIAAQVEKVKSNYQTAKDIDLMQSYYQQQQKLFDVYLQTSTDDSAATVESPSVANSSAVSTLTATYAELYQLHQTIKEGVGQLPRVSAANQGNETELGNSVIHTNEAIQSTASQSLTNKQLDAYNSLMMPSTASYVHLSA</sequence>
<name>A0A099L0V4_COLPS</name>
<dbReference type="PATRIC" id="fig|28229.4.peg.278"/>
<dbReference type="EMBL" id="JQED01000003">
    <property type="protein sequence ID" value="KGJ95503.1"/>
    <property type="molecule type" value="Genomic_DNA"/>
</dbReference>
<proteinExistence type="predicted"/>
<dbReference type="Proteomes" id="UP000029843">
    <property type="component" value="Unassembled WGS sequence"/>
</dbReference>
<comment type="caution">
    <text evidence="1">The sequence shown here is derived from an EMBL/GenBank/DDBJ whole genome shotgun (WGS) entry which is preliminary data.</text>
</comment>
<dbReference type="OrthoDB" id="6226809at2"/>
<dbReference type="RefSeq" id="WP_033092052.1">
    <property type="nucleotide sequence ID" value="NZ_JQED01000003.1"/>
</dbReference>
<reference evidence="1 2" key="1">
    <citation type="submission" date="2014-08" db="EMBL/GenBank/DDBJ databases">
        <title>Genomic and Phenotypic Diversity of Colwellia psychrerythraea strains from Disparate Marine Basins.</title>
        <authorList>
            <person name="Techtmann S.M."/>
            <person name="Stelling S.C."/>
            <person name="Utturkar S.M."/>
            <person name="Alshibli N."/>
            <person name="Harris A."/>
            <person name="Brown S.D."/>
            <person name="Hazen T.C."/>
        </authorList>
    </citation>
    <scope>NUCLEOTIDE SEQUENCE [LARGE SCALE GENOMIC DNA]</scope>
    <source>
        <strain evidence="1 2">ND2E</strain>
    </source>
</reference>
<dbReference type="AlphaFoldDB" id="A0A099L0V4"/>
<gene>
    <name evidence="1" type="ORF">ND2E_1285</name>
</gene>